<accession>A0A9N9NMB6</accession>
<reference evidence="1" key="1">
    <citation type="submission" date="2021-06" db="EMBL/GenBank/DDBJ databases">
        <authorList>
            <person name="Kallberg Y."/>
            <person name="Tangrot J."/>
            <person name="Rosling A."/>
        </authorList>
    </citation>
    <scope>NUCLEOTIDE SEQUENCE</scope>
    <source>
        <strain evidence="1">IN212</strain>
    </source>
</reference>
<dbReference type="EMBL" id="CAJVPZ010034396">
    <property type="protein sequence ID" value="CAG8746608.1"/>
    <property type="molecule type" value="Genomic_DNA"/>
</dbReference>
<gene>
    <name evidence="1" type="ORF">RFULGI_LOCUS13280</name>
</gene>
<dbReference type="AlphaFoldDB" id="A0A9N9NMB6"/>
<evidence type="ECO:0000313" key="2">
    <source>
        <dbReference type="Proteomes" id="UP000789396"/>
    </source>
</evidence>
<organism evidence="1 2">
    <name type="scientific">Racocetra fulgida</name>
    <dbReference type="NCBI Taxonomy" id="60492"/>
    <lineage>
        <taxon>Eukaryota</taxon>
        <taxon>Fungi</taxon>
        <taxon>Fungi incertae sedis</taxon>
        <taxon>Mucoromycota</taxon>
        <taxon>Glomeromycotina</taxon>
        <taxon>Glomeromycetes</taxon>
        <taxon>Diversisporales</taxon>
        <taxon>Gigasporaceae</taxon>
        <taxon>Racocetra</taxon>
    </lineage>
</organism>
<protein>
    <submittedName>
        <fullName evidence="1">12036_t:CDS:1</fullName>
    </submittedName>
</protein>
<proteinExistence type="predicted"/>
<keyword evidence="2" id="KW-1185">Reference proteome</keyword>
<name>A0A9N9NMB6_9GLOM</name>
<comment type="caution">
    <text evidence="1">The sequence shown here is derived from an EMBL/GenBank/DDBJ whole genome shotgun (WGS) entry which is preliminary data.</text>
</comment>
<feature type="non-terminal residue" evidence="1">
    <location>
        <position position="1"/>
    </location>
</feature>
<evidence type="ECO:0000313" key="1">
    <source>
        <dbReference type="EMBL" id="CAG8746608.1"/>
    </source>
</evidence>
<dbReference type="Proteomes" id="UP000789396">
    <property type="component" value="Unassembled WGS sequence"/>
</dbReference>
<sequence length="77" mass="8929">NENNSSNEFNINKASSLVSQLTRDNSVSTKSRENRWKLDENTTLCDYQFYIFSHVEASHVVYHIASEDISNDEEVEE</sequence>
<feature type="non-terminal residue" evidence="1">
    <location>
        <position position="77"/>
    </location>
</feature>